<keyword evidence="11" id="KW-1185">Reference proteome</keyword>
<feature type="domain" description="Pycsar effector protein" evidence="9">
    <location>
        <begin position="27"/>
        <end position="171"/>
    </location>
</feature>
<sequence length="174" mass="18576">MRPRRRQSAGSSPPKGNEDVFLALTTIGPWVNNADTKIGLLAAALTVMTGGAIRQRPRVETVLLAGMDTRGSIALASLAVCALALLTAGIYLFRALKPRLTNTAPSRFAFPHLADADLSQLTDSDPAAVRAEGWIQAQTLARIVRHKYTCFRKALIAGTIAGGAFVTWLLLVPI</sequence>
<evidence type="ECO:0000256" key="8">
    <source>
        <dbReference type="SAM" id="Phobius"/>
    </source>
</evidence>
<feature type="transmembrane region" description="Helical" evidence="8">
    <location>
        <begin position="154"/>
        <end position="171"/>
    </location>
</feature>
<comment type="subcellular location">
    <subcellularLocation>
        <location evidence="1">Cell membrane</location>
    </subcellularLocation>
</comment>
<evidence type="ECO:0000256" key="2">
    <source>
        <dbReference type="ARBA" id="ARBA00022475"/>
    </source>
</evidence>
<comment type="caution">
    <text evidence="10">The sequence shown here is derived from an EMBL/GenBank/DDBJ whole genome shotgun (WGS) entry which is preliminary data.</text>
</comment>
<dbReference type="GO" id="GO:0051607">
    <property type="term" value="P:defense response to virus"/>
    <property type="evidence" value="ECO:0007669"/>
    <property type="project" value="UniProtKB-KW"/>
</dbReference>
<evidence type="ECO:0000256" key="6">
    <source>
        <dbReference type="ARBA" id="ARBA00023118"/>
    </source>
</evidence>
<keyword evidence="5 8" id="KW-1133">Transmembrane helix</keyword>
<protein>
    <recommendedName>
        <fullName evidence="9">Pycsar effector protein domain-containing protein</fullName>
    </recommendedName>
</protein>
<dbReference type="GO" id="GO:0000166">
    <property type="term" value="F:nucleotide binding"/>
    <property type="evidence" value="ECO:0007669"/>
    <property type="project" value="UniProtKB-KW"/>
</dbReference>
<feature type="transmembrane region" description="Helical" evidence="8">
    <location>
        <begin position="38"/>
        <end position="53"/>
    </location>
</feature>
<reference evidence="10 11" key="1">
    <citation type="submission" date="2019-06" db="EMBL/GenBank/DDBJ databases">
        <title>Sequencing the genomes of 1000 actinobacteria strains.</title>
        <authorList>
            <person name="Klenk H.-P."/>
        </authorList>
    </citation>
    <scope>NUCLEOTIDE SEQUENCE [LARGE SCALE GENOMIC DNA]</scope>
    <source>
        <strain evidence="10 11">DSM 45671</strain>
    </source>
</reference>
<proteinExistence type="predicted"/>
<dbReference type="Pfam" id="PF18967">
    <property type="entry name" value="PycTM"/>
    <property type="match status" value="1"/>
</dbReference>
<accession>A0A561SYT4</accession>
<keyword evidence="4" id="KW-0547">Nucleotide-binding</keyword>
<keyword evidence="3 8" id="KW-0812">Transmembrane</keyword>
<evidence type="ECO:0000256" key="4">
    <source>
        <dbReference type="ARBA" id="ARBA00022741"/>
    </source>
</evidence>
<evidence type="ECO:0000313" key="10">
    <source>
        <dbReference type="EMBL" id="TWF80024.1"/>
    </source>
</evidence>
<dbReference type="AlphaFoldDB" id="A0A561SYT4"/>
<evidence type="ECO:0000313" key="11">
    <source>
        <dbReference type="Proteomes" id="UP000321261"/>
    </source>
</evidence>
<evidence type="ECO:0000256" key="7">
    <source>
        <dbReference type="ARBA" id="ARBA00023136"/>
    </source>
</evidence>
<evidence type="ECO:0000256" key="5">
    <source>
        <dbReference type="ARBA" id="ARBA00022989"/>
    </source>
</evidence>
<dbReference type="GO" id="GO:0005886">
    <property type="term" value="C:plasma membrane"/>
    <property type="evidence" value="ECO:0007669"/>
    <property type="project" value="UniProtKB-SubCell"/>
</dbReference>
<keyword evidence="6" id="KW-0051">Antiviral defense</keyword>
<evidence type="ECO:0000259" key="9">
    <source>
        <dbReference type="Pfam" id="PF18967"/>
    </source>
</evidence>
<name>A0A561SYT4_9PSEU</name>
<feature type="transmembrane region" description="Helical" evidence="8">
    <location>
        <begin position="73"/>
        <end position="93"/>
    </location>
</feature>
<evidence type="ECO:0000256" key="1">
    <source>
        <dbReference type="ARBA" id="ARBA00004236"/>
    </source>
</evidence>
<keyword evidence="7 8" id="KW-0472">Membrane</keyword>
<organism evidence="10 11">
    <name type="scientific">Pseudonocardia hierapolitana</name>
    <dbReference type="NCBI Taxonomy" id="1128676"/>
    <lineage>
        <taxon>Bacteria</taxon>
        <taxon>Bacillati</taxon>
        <taxon>Actinomycetota</taxon>
        <taxon>Actinomycetes</taxon>
        <taxon>Pseudonocardiales</taxon>
        <taxon>Pseudonocardiaceae</taxon>
        <taxon>Pseudonocardia</taxon>
    </lineage>
</organism>
<dbReference type="Proteomes" id="UP000321261">
    <property type="component" value="Unassembled WGS sequence"/>
</dbReference>
<evidence type="ECO:0000256" key="3">
    <source>
        <dbReference type="ARBA" id="ARBA00022692"/>
    </source>
</evidence>
<gene>
    <name evidence="10" type="ORF">FHX44_115961</name>
</gene>
<dbReference type="InterPro" id="IPR043760">
    <property type="entry name" value="PycTM_dom"/>
</dbReference>
<dbReference type="EMBL" id="VIWU01000001">
    <property type="protein sequence ID" value="TWF80024.1"/>
    <property type="molecule type" value="Genomic_DNA"/>
</dbReference>
<keyword evidence="2" id="KW-1003">Cell membrane</keyword>